<keyword evidence="2" id="KW-1185">Reference proteome</keyword>
<gene>
    <name evidence="1" type="ORF">BIW11_04044</name>
</gene>
<name>A0A1V9XCJ2_9ACAR</name>
<dbReference type="Proteomes" id="UP000192247">
    <property type="component" value="Unassembled WGS sequence"/>
</dbReference>
<sequence length="172" mass="18711">MDEGGYYPQCERAASSRFSIGQSSSALTQQSSLVEHLPTRLHRSTDCHPACSGHHLITPQWRNDDNTTRKFVPTSEALCEPEASGRTLRLLVNCVFEIRPSTDLCVDVDFSVIRRQPTETSLSGCVSSSLVYAKPMPPRIVGSNPCPDVCASEQTVVGGAFRLNRGDRGGSV</sequence>
<reference evidence="1 2" key="1">
    <citation type="journal article" date="2017" name="Gigascience">
        <title>Draft genome of the honey bee ectoparasitic mite, Tropilaelaps mercedesae, is shaped by the parasitic life history.</title>
        <authorList>
            <person name="Dong X."/>
            <person name="Armstrong S.D."/>
            <person name="Xia D."/>
            <person name="Makepeace B.L."/>
            <person name="Darby A.C."/>
            <person name="Kadowaki T."/>
        </authorList>
    </citation>
    <scope>NUCLEOTIDE SEQUENCE [LARGE SCALE GENOMIC DNA]</scope>
    <source>
        <strain evidence="1">Wuxi-XJTLU</strain>
    </source>
</reference>
<comment type="caution">
    <text evidence="1">The sequence shown here is derived from an EMBL/GenBank/DDBJ whole genome shotgun (WGS) entry which is preliminary data.</text>
</comment>
<dbReference type="InParanoid" id="A0A1V9XCJ2"/>
<evidence type="ECO:0000313" key="2">
    <source>
        <dbReference type="Proteomes" id="UP000192247"/>
    </source>
</evidence>
<evidence type="ECO:0000313" key="1">
    <source>
        <dbReference type="EMBL" id="OQR71062.1"/>
    </source>
</evidence>
<dbReference type="EMBL" id="MNPL01015459">
    <property type="protein sequence ID" value="OQR71062.1"/>
    <property type="molecule type" value="Genomic_DNA"/>
</dbReference>
<dbReference type="AlphaFoldDB" id="A0A1V9XCJ2"/>
<protein>
    <submittedName>
        <fullName evidence="1">Uncharacterized protein</fullName>
    </submittedName>
</protein>
<accession>A0A1V9XCJ2</accession>
<organism evidence="1 2">
    <name type="scientific">Tropilaelaps mercedesae</name>
    <dbReference type="NCBI Taxonomy" id="418985"/>
    <lineage>
        <taxon>Eukaryota</taxon>
        <taxon>Metazoa</taxon>
        <taxon>Ecdysozoa</taxon>
        <taxon>Arthropoda</taxon>
        <taxon>Chelicerata</taxon>
        <taxon>Arachnida</taxon>
        <taxon>Acari</taxon>
        <taxon>Parasitiformes</taxon>
        <taxon>Mesostigmata</taxon>
        <taxon>Gamasina</taxon>
        <taxon>Dermanyssoidea</taxon>
        <taxon>Laelapidae</taxon>
        <taxon>Tropilaelaps</taxon>
    </lineage>
</organism>
<proteinExistence type="predicted"/>